<evidence type="ECO:0000259" key="5">
    <source>
        <dbReference type="PROSITE" id="PS50932"/>
    </source>
</evidence>
<keyword evidence="2" id="KW-0238">DNA-binding</keyword>
<dbReference type="Pfam" id="PF13377">
    <property type="entry name" value="Peripla_BP_3"/>
    <property type="match status" value="1"/>
</dbReference>
<dbReference type="SMART" id="SM00354">
    <property type="entry name" value="HTH_LACI"/>
    <property type="match status" value="1"/>
</dbReference>
<dbReference type="CDD" id="cd06267">
    <property type="entry name" value="PBP1_LacI_sugar_binding-like"/>
    <property type="match status" value="1"/>
</dbReference>
<dbReference type="SUPFAM" id="SSF53822">
    <property type="entry name" value="Periplasmic binding protein-like I"/>
    <property type="match status" value="1"/>
</dbReference>
<dbReference type="GO" id="GO:0003700">
    <property type="term" value="F:DNA-binding transcription factor activity"/>
    <property type="evidence" value="ECO:0007669"/>
    <property type="project" value="TreeGrafter"/>
</dbReference>
<evidence type="ECO:0000313" key="6">
    <source>
        <dbReference type="EMBL" id="QAY68944.1"/>
    </source>
</evidence>
<dbReference type="PANTHER" id="PTHR30146:SF109">
    <property type="entry name" value="HTH-TYPE TRANSCRIPTIONAL REGULATOR GALS"/>
    <property type="match status" value="1"/>
</dbReference>
<evidence type="ECO:0000256" key="2">
    <source>
        <dbReference type="ARBA" id="ARBA00023125"/>
    </source>
</evidence>
<dbReference type="InterPro" id="IPR010982">
    <property type="entry name" value="Lambda_DNA-bd_dom_sf"/>
</dbReference>
<dbReference type="PROSITE" id="PS50932">
    <property type="entry name" value="HTH_LACI_2"/>
    <property type="match status" value="1"/>
</dbReference>
<feature type="domain" description="HTH lacI-type" evidence="5">
    <location>
        <begin position="7"/>
        <end position="61"/>
    </location>
</feature>
<evidence type="ECO:0000256" key="1">
    <source>
        <dbReference type="ARBA" id="ARBA00023015"/>
    </source>
</evidence>
<evidence type="ECO:0000256" key="3">
    <source>
        <dbReference type="ARBA" id="ARBA00023163"/>
    </source>
</evidence>
<dbReference type="OrthoDB" id="4268837at2"/>
<evidence type="ECO:0000256" key="4">
    <source>
        <dbReference type="SAM" id="MobiDB-lite"/>
    </source>
</evidence>
<sequence>MTLGSAPTLDDVAREANVSRSTASRAINGGDRVSPEAQAAVDAAVARLGYTPNRAARSLVTRRTDSIALVVPEPDTMMLTDPFLTGVLRGVTDGIAGTDLQLVLLLNRVDEAPGRIARYLGSGHVDGAIIASAHERHQLEAALTRSHLPAVFVGRPFGEMSHHFVDVDNVEGSRLATQRLVERGCRRIGTVTGPQDMSAGIDRLHGFRETLAAAGLPSEAVAHGDFTAVGGGEAAARLLDEHPDLDGIFAASDLMAEGVLRTLHSRGKRVPDDVAVVGFDDLGVAQHTTPRLTTVHNPVVATTMAATATLLGLLAGAPVPAAPQIFTPYLVEGESA</sequence>
<keyword evidence="3" id="KW-0804">Transcription</keyword>
<organism evidence="6 7">
    <name type="scientific">Xylanimonas protaetiae</name>
    <dbReference type="NCBI Taxonomy" id="2509457"/>
    <lineage>
        <taxon>Bacteria</taxon>
        <taxon>Bacillati</taxon>
        <taxon>Actinomycetota</taxon>
        <taxon>Actinomycetes</taxon>
        <taxon>Micrococcales</taxon>
        <taxon>Promicromonosporaceae</taxon>
        <taxon>Xylanimonas</taxon>
    </lineage>
</organism>
<dbReference type="GO" id="GO:0000976">
    <property type="term" value="F:transcription cis-regulatory region binding"/>
    <property type="evidence" value="ECO:0007669"/>
    <property type="project" value="TreeGrafter"/>
</dbReference>
<feature type="region of interest" description="Disordered" evidence="4">
    <location>
        <begin position="1"/>
        <end position="32"/>
    </location>
</feature>
<dbReference type="Gene3D" id="1.10.260.40">
    <property type="entry name" value="lambda repressor-like DNA-binding domains"/>
    <property type="match status" value="1"/>
</dbReference>
<dbReference type="InterPro" id="IPR000843">
    <property type="entry name" value="HTH_LacI"/>
</dbReference>
<name>A0A4P6F0J0_9MICO</name>
<dbReference type="SUPFAM" id="SSF47413">
    <property type="entry name" value="lambda repressor-like DNA-binding domains"/>
    <property type="match status" value="1"/>
</dbReference>
<dbReference type="Proteomes" id="UP000292118">
    <property type="component" value="Chromosome"/>
</dbReference>
<protein>
    <submittedName>
        <fullName evidence="6">LacI family transcriptional regulator</fullName>
    </submittedName>
</protein>
<keyword evidence="1" id="KW-0805">Transcription regulation</keyword>
<dbReference type="EMBL" id="CP035493">
    <property type="protein sequence ID" value="QAY68944.1"/>
    <property type="molecule type" value="Genomic_DNA"/>
</dbReference>
<dbReference type="PANTHER" id="PTHR30146">
    <property type="entry name" value="LACI-RELATED TRANSCRIPTIONAL REPRESSOR"/>
    <property type="match status" value="1"/>
</dbReference>
<dbReference type="CDD" id="cd01392">
    <property type="entry name" value="HTH_LacI"/>
    <property type="match status" value="1"/>
</dbReference>
<dbReference type="InterPro" id="IPR046335">
    <property type="entry name" value="LacI/GalR-like_sensor"/>
</dbReference>
<evidence type="ECO:0000313" key="7">
    <source>
        <dbReference type="Proteomes" id="UP000292118"/>
    </source>
</evidence>
<dbReference type="KEGG" id="xya:ET471_01880"/>
<accession>A0A4P6F0J0</accession>
<gene>
    <name evidence="6" type="ORF">ET471_01880</name>
</gene>
<dbReference type="RefSeq" id="WP_129186345.1">
    <property type="nucleotide sequence ID" value="NZ_CP035493.1"/>
</dbReference>
<keyword evidence="7" id="KW-1185">Reference proteome</keyword>
<dbReference type="InterPro" id="IPR028082">
    <property type="entry name" value="Peripla_BP_I"/>
</dbReference>
<proteinExistence type="predicted"/>
<dbReference type="AlphaFoldDB" id="A0A4P6F0J0"/>
<dbReference type="Gene3D" id="3.40.50.2300">
    <property type="match status" value="2"/>
</dbReference>
<dbReference type="PROSITE" id="PS00356">
    <property type="entry name" value="HTH_LACI_1"/>
    <property type="match status" value="1"/>
</dbReference>
<reference evidence="6 7" key="1">
    <citation type="submission" date="2019-01" db="EMBL/GenBank/DDBJ databases">
        <title>Genome sequencing of strain FW10M-9.</title>
        <authorList>
            <person name="Heo J."/>
            <person name="Kim S.-J."/>
            <person name="Kim J.-S."/>
            <person name="Hong S.-B."/>
            <person name="Kwon S.-W."/>
        </authorList>
    </citation>
    <scope>NUCLEOTIDE SEQUENCE [LARGE SCALE GENOMIC DNA]</scope>
    <source>
        <strain evidence="6 7">FW10M-9</strain>
    </source>
</reference>
<dbReference type="Pfam" id="PF00356">
    <property type="entry name" value="LacI"/>
    <property type="match status" value="1"/>
</dbReference>